<keyword evidence="5 6" id="KW-0411">Iron-sulfur</keyword>
<keyword evidence="1 6" id="KW-0004">4Fe-4S</keyword>
<dbReference type="EMBL" id="JANUCT010000002">
    <property type="protein sequence ID" value="MCS3902325.1"/>
    <property type="molecule type" value="Genomic_DNA"/>
</dbReference>
<dbReference type="PANTHER" id="PTHR32479">
    <property type="entry name" value="GLYCOLATE OXIDASE IRON-SULFUR SUBUNIT"/>
    <property type="match status" value="1"/>
</dbReference>
<dbReference type="PROSITE" id="PS00198">
    <property type="entry name" value="4FE4S_FER_1"/>
    <property type="match status" value="1"/>
</dbReference>
<comment type="catalytic activity">
    <reaction evidence="6">
        <text>(R)-lactate + A = pyruvate + AH2</text>
        <dbReference type="Rhea" id="RHEA:15089"/>
        <dbReference type="ChEBI" id="CHEBI:13193"/>
        <dbReference type="ChEBI" id="CHEBI:15361"/>
        <dbReference type="ChEBI" id="CHEBI:16004"/>
        <dbReference type="ChEBI" id="CHEBI:17499"/>
    </reaction>
</comment>
<keyword evidence="4 6" id="KW-0408">Iron</keyword>
<dbReference type="InterPro" id="IPR017896">
    <property type="entry name" value="4Fe4S_Fe-S-bd"/>
</dbReference>
<evidence type="ECO:0000256" key="2">
    <source>
        <dbReference type="ARBA" id="ARBA00022723"/>
    </source>
</evidence>
<dbReference type="InterPro" id="IPR004017">
    <property type="entry name" value="Cys_rich_dom"/>
</dbReference>
<evidence type="ECO:0000256" key="3">
    <source>
        <dbReference type="ARBA" id="ARBA00022737"/>
    </source>
</evidence>
<dbReference type="Gene3D" id="1.10.1060.10">
    <property type="entry name" value="Alpha-helical ferredoxin"/>
    <property type="match status" value="1"/>
</dbReference>
<dbReference type="PROSITE" id="PS51379">
    <property type="entry name" value="4FE4S_FER_2"/>
    <property type="match status" value="2"/>
</dbReference>
<dbReference type="InterPro" id="IPR009051">
    <property type="entry name" value="Helical_ferredxn"/>
</dbReference>
<dbReference type="GO" id="GO:0019154">
    <property type="term" value="F:glycolate dehydrogenase activity"/>
    <property type="evidence" value="ECO:0007669"/>
    <property type="project" value="UniProtKB-EC"/>
</dbReference>
<dbReference type="EC" id="1.1.99.14" evidence="6"/>
<dbReference type="PANTHER" id="PTHR32479:SF17">
    <property type="entry name" value="GLYCOLATE OXIDASE IRON-SULFUR SUBUNIT"/>
    <property type="match status" value="1"/>
</dbReference>
<gene>
    <name evidence="8" type="ORF">J2T55_000321</name>
</gene>
<evidence type="ECO:0000256" key="4">
    <source>
        <dbReference type="ARBA" id="ARBA00023004"/>
    </source>
</evidence>
<dbReference type="FunFam" id="1.10.1060.10:FF:000012">
    <property type="entry name" value="Glycolate oxidase iron-sulfur subunit"/>
    <property type="match status" value="1"/>
</dbReference>
<comment type="cofactor">
    <cofactor evidence="6">
        <name>[4Fe-4S] cluster</name>
        <dbReference type="ChEBI" id="CHEBI:49883"/>
    </cofactor>
    <text evidence="6">Binds 2 [4Fe-4S] clusters.</text>
</comment>
<comment type="caution">
    <text evidence="8">The sequence shown here is derived from an EMBL/GenBank/DDBJ whole genome shotgun (WGS) entry which is preliminary data.</text>
</comment>
<evidence type="ECO:0000259" key="7">
    <source>
        <dbReference type="PROSITE" id="PS51379"/>
    </source>
</evidence>
<feature type="domain" description="4Fe-4S ferredoxin-type" evidence="7">
    <location>
        <begin position="66"/>
        <end position="89"/>
    </location>
</feature>
<dbReference type="Proteomes" id="UP001204445">
    <property type="component" value="Unassembled WGS sequence"/>
</dbReference>
<dbReference type="Pfam" id="PF02754">
    <property type="entry name" value="CCG"/>
    <property type="match status" value="2"/>
</dbReference>
<evidence type="ECO:0000256" key="5">
    <source>
        <dbReference type="ARBA" id="ARBA00023014"/>
    </source>
</evidence>
<comment type="catalytic activity">
    <reaction evidence="6">
        <text>glycolate + A = glyoxylate + AH2</text>
        <dbReference type="Rhea" id="RHEA:21264"/>
        <dbReference type="ChEBI" id="CHEBI:13193"/>
        <dbReference type="ChEBI" id="CHEBI:17499"/>
        <dbReference type="ChEBI" id="CHEBI:29805"/>
        <dbReference type="ChEBI" id="CHEBI:36655"/>
        <dbReference type="EC" id="1.1.99.14"/>
    </reaction>
</comment>
<dbReference type="InterPro" id="IPR012257">
    <property type="entry name" value="Glc_ox_4Fe-4S"/>
</dbReference>
<evidence type="ECO:0000313" key="9">
    <source>
        <dbReference type="Proteomes" id="UP001204445"/>
    </source>
</evidence>
<dbReference type="AlphaFoldDB" id="A0AAE3HHC0"/>
<dbReference type="PIRSF" id="PIRSF000139">
    <property type="entry name" value="Glc_ox_4Fe-4S"/>
    <property type="match status" value="1"/>
</dbReference>
<keyword evidence="6" id="KW-0813">Transport</keyword>
<dbReference type="SUPFAM" id="SSF54862">
    <property type="entry name" value="4Fe-4S ferredoxins"/>
    <property type="match status" value="1"/>
</dbReference>
<evidence type="ECO:0000256" key="6">
    <source>
        <dbReference type="PIRNR" id="PIRNR000139"/>
    </source>
</evidence>
<keyword evidence="9" id="KW-1185">Reference proteome</keyword>
<dbReference type="RefSeq" id="WP_259053831.1">
    <property type="nucleotide sequence ID" value="NZ_JANUCT010000002.1"/>
</dbReference>
<organism evidence="8 9">
    <name type="scientific">Methylohalomonas lacus</name>
    <dbReference type="NCBI Taxonomy" id="398773"/>
    <lineage>
        <taxon>Bacteria</taxon>
        <taxon>Pseudomonadati</taxon>
        <taxon>Pseudomonadota</taxon>
        <taxon>Gammaproteobacteria</taxon>
        <taxon>Methylohalomonadales</taxon>
        <taxon>Methylohalomonadaceae</taxon>
        <taxon>Methylohalomonas</taxon>
    </lineage>
</organism>
<dbReference type="InterPro" id="IPR017900">
    <property type="entry name" value="4Fe4S_Fe_S_CS"/>
</dbReference>
<dbReference type="NCBIfam" id="NF008434">
    <property type="entry name" value="PRK11274.1"/>
    <property type="match status" value="1"/>
</dbReference>
<accession>A0AAE3HHC0</accession>
<evidence type="ECO:0000256" key="1">
    <source>
        <dbReference type="ARBA" id="ARBA00022485"/>
    </source>
</evidence>
<feature type="domain" description="4Fe-4S ferredoxin-type" evidence="7">
    <location>
        <begin position="16"/>
        <end position="45"/>
    </location>
</feature>
<comment type="function">
    <text evidence="6">Component of a complex that catalyzes the oxidation of glycolate to glyoxylate.</text>
</comment>
<dbReference type="GO" id="GO:0046872">
    <property type="term" value="F:metal ion binding"/>
    <property type="evidence" value="ECO:0007669"/>
    <property type="project" value="UniProtKB-UniRule"/>
</dbReference>
<keyword evidence="6" id="KW-0249">Electron transport</keyword>
<sequence>MQTKLPADMAATPAGQDADRILRNCVHCGFCLATCPTYRLLGDELDSPRGRIYLIKSALEGEPMTRETQLHLDRCLTCRACETTCPSGVEYGRLLEIGRDHVEQRIRRPWYERLQRTLLMKLLPYRARFTPLLRLGQAARPLLPPILKRQVPRRRPAGPLPQRQHARRVILFQGCVQPALAPGINAAAARVLDRMGVSCEQPAAEGCCGAINLHLGDNARARDFARRNIDAWWPLIEAGIEAIVVTASGCGVTVKDYPALLADDPDYADRAVRVAGLARDPAEYLASLDPALLPRLHQRVAFQSPCTLQHGQKLAGVTENLLEKMGLELTPVADGHQCCGSAGTYSILQPQLARPIRDRKIRTLEQGDPALILTANIGCLLHLQQATARPVRHWIELIDEAD</sequence>
<protein>
    <recommendedName>
        <fullName evidence="6">Glycolate oxidase iron-sulfur subunit</fullName>
        <ecNumber evidence="6">1.1.99.14</ecNumber>
    </recommendedName>
</protein>
<dbReference type="GO" id="GO:0051539">
    <property type="term" value="F:4 iron, 4 sulfur cluster binding"/>
    <property type="evidence" value="ECO:0007669"/>
    <property type="project" value="UniProtKB-UniRule"/>
</dbReference>
<proteinExistence type="predicted"/>
<evidence type="ECO:0000313" key="8">
    <source>
        <dbReference type="EMBL" id="MCS3902325.1"/>
    </source>
</evidence>
<keyword evidence="3" id="KW-0677">Repeat</keyword>
<keyword evidence="2 6" id="KW-0479">Metal-binding</keyword>
<reference evidence="8" key="1">
    <citation type="submission" date="2022-08" db="EMBL/GenBank/DDBJ databases">
        <title>Genomic Encyclopedia of Type Strains, Phase III (KMG-III): the genomes of soil and plant-associated and newly described type strains.</title>
        <authorList>
            <person name="Whitman W."/>
        </authorList>
    </citation>
    <scope>NUCLEOTIDE SEQUENCE</scope>
    <source>
        <strain evidence="8">HMT 1</strain>
    </source>
</reference>
<dbReference type="Pfam" id="PF13183">
    <property type="entry name" value="Fer4_8"/>
    <property type="match status" value="1"/>
</dbReference>
<name>A0AAE3HHC0_9GAMM</name>